<evidence type="ECO:0000313" key="10">
    <source>
        <dbReference type="Proteomes" id="UP000799423"/>
    </source>
</evidence>
<evidence type="ECO:0000256" key="3">
    <source>
        <dbReference type="ARBA" id="ARBA00022679"/>
    </source>
</evidence>
<comment type="subcellular location">
    <subcellularLocation>
        <location evidence="1">Mitochondrion</location>
    </subcellularLocation>
</comment>
<dbReference type="InterPro" id="IPR001737">
    <property type="entry name" value="KsgA/Erm"/>
</dbReference>
<keyword evidence="7" id="KW-0698">rRNA processing</keyword>
<dbReference type="SUPFAM" id="SSF53335">
    <property type="entry name" value="S-adenosyl-L-methionine-dependent methyltransferases"/>
    <property type="match status" value="1"/>
</dbReference>
<dbReference type="EMBL" id="MU006312">
    <property type="protein sequence ID" value="KAF2849411.1"/>
    <property type="molecule type" value="Genomic_DNA"/>
</dbReference>
<dbReference type="GO" id="GO:0034246">
    <property type="term" value="F:mitochondrial transcription factor activity"/>
    <property type="evidence" value="ECO:0007669"/>
    <property type="project" value="TreeGrafter"/>
</dbReference>
<name>A0A6A7B1M0_9PLEO</name>
<dbReference type="Gene3D" id="3.40.50.150">
    <property type="entry name" value="Vaccinia Virus protein VP39"/>
    <property type="match status" value="1"/>
</dbReference>
<keyword evidence="10" id="KW-1185">Reference proteome</keyword>
<dbReference type="GO" id="GO:0006391">
    <property type="term" value="P:transcription initiation at mitochondrial promoter"/>
    <property type="evidence" value="ECO:0007669"/>
    <property type="project" value="TreeGrafter"/>
</dbReference>
<dbReference type="PANTHER" id="PTHR11727">
    <property type="entry name" value="DIMETHYLADENOSINE TRANSFERASE"/>
    <property type="match status" value="1"/>
</dbReference>
<comment type="similarity">
    <text evidence="7">Belongs to the class I-like SAM-binding methyltransferase superfamily. rRNA adenine N(6)-methyltransferase family.</text>
</comment>
<keyword evidence="5" id="KW-0694">RNA-binding</keyword>
<dbReference type="GO" id="GO:0006364">
    <property type="term" value="P:rRNA processing"/>
    <property type="evidence" value="ECO:0007669"/>
    <property type="project" value="UniProtKB-KW"/>
</dbReference>
<keyword evidence="4 7" id="KW-0949">S-adenosyl-L-methionine</keyword>
<dbReference type="Gene3D" id="1.10.8.100">
    <property type="entry name" value="Ribosomal RNA adenine dimethylase-like, domain 2"/>
    <property type="match status" value="1"/>
</dbReference>
<evidence type="ECO:0000256" key="6">
    <source>
        <dbReference type="ARBA" id="ARBA00024915"/>
    </source>
</evidence>
<dbReference type="GO" id="GO:0032259">
    <property type="term" value="P:methylation"/>
    <property type="evidence" value="ECO:0007669"/>
    <property type="project" value="UniProtKB-KW"/>
</dbReference>
<keyword evidence="3 7" id="KW-0808">Transferase</keyword>
<feature type="region of interest" description="Disordered" evidence="8">
    <location>
        <begin position="71"/>
        <end position="92"/>
    </location>
</feature>
<evidence type="ECO:0000313" key="9">
    <source>
        <dbReference type="EMBL" id="KAF2849411.1"/>
    </source>
</evidence>
<dbReference type="Proteomes" id="UP000799423">
    <property type="component" value="Unassembled WGS sequence"/>
</dbReference>
<evidence type="ECO:0000256" key="5">
    <source>
        <dbReference type="ARBA" id="ARBA00022884"/>
    </source>
</evidence>
<dbReference type="GO" id="GO:0034245">
    <property type="term" value="C:mitochondrial DNA-directed RNA polymerase complex"/>
    <property type="evidence" value="ECO:0007669"/>
    <property type="project" value="TreeGrafter"/>
</dbReference>
<dbReference type="PANTHER" id="PTHR11727:SF17">
    <property type="entry name" value="DIMETHYLADENOSINE TRANSFERASE 1, MITOCHONDRIAL"/>
    <property type="match status" value="1"/>
</dbReference>
<evidence type="ECO:0000256" key="4">
    <source>
        <dbReference type="ARBA" id="ARBA00022691"/>
    </source>
</evidence>
<dbReference type="Pfam" id="PF00398">
    <property type="entry name" value="RrnaAD"/>
    <property type="match status" value="1"/>
</dbReference>
<feature type="region of interest" description="Disordered" evidence="8">
    <location>
        <begin position="28"/>
        <end position="50"/>
    </location>
</feature>
<reference evidence="9" key="1">
    <citation type="submission" date="2020-01" db="EMBL/GenBank/DDBJ databases">
        <authorList>
            <consortium name="DOE Joint Genome Institute"/>
            <person name="Haridas S."/>
            <person name="Albert R."/>
            <person name="Binder M."/>
            <person name="Bloem J."/>
            <person name="Labutti K."/>
            <person name="Salamov A."/>
            <person name="Andreopoulos B."/>
            <person name="Baker S.E."/>
            <person name="Barry K."/>
            <person name="Bills G."/>
            <person name="Bluhm B.H."/>
            <person name="Cannon C."/>
            <person name="Castanera R."/>
            <person name="Culley D.E."/>
            <person name="Daum C."/>
            <person name="Ezra D."/>
            <person name="Gonzalez J.B."/>
            <person name="Henrissat B."/>
            <person name="Kuo A."/>
            <person name="Liang C."/>
            <person name="Lipzen A."/>
            <person name="Lutzoni F."/>
            <person name="Magnuson J."/>
            <person name="Mondo S."/>
            <person name="Nolan M."/>
            <person name="Ohm R."/>
            <person name="Pangilinan J."/>
            <person name="Park H.-J."/>
            <person name="Ramirez L."/>
            <person name="Alfaro M."/>
            <person name="Sun H."/>
            <person name="Tritt A."/>
            <person name="Yoshinaga Y."/>
            <person name="Zwiers L.-H."/>
            <person name="Turgeon B.G."/>
            <person name="Goodwin S.B."/>
            <person name="Spatafora J.W."/>
            <person name="Crous P.W."/>
            <person name="Grigoriev I.V."/>
        </authorList>
    </citation>
    <scope>NUCLEOTIDE SEQUENCE</scope>
    <source>
        <strain evidence="9">IPT5</strain>
    </source>
</reference>
<dbReference type="AlphaFoldDB" id="A0A6A7B1M0"/>
<dbReference type="EC" id="2.1.1.-" evidence="7"/>
<comment type="function">
    <text evidence="6">Mitochondrial transcription factor that confers selective promoter recognition on the core subunit of the yeast mitochondrial RNA polymerase. Interacts with DNA in a non-specific manner.</text>
</comment>
<accession>A0A6A7B1M0</accession>
<dbReference type="GO" id="GO:0005759">
    <property type="term" value="C:mitochondrial matrix"/>
    <property type="evidence" value="ECO:0007669"/>
    <property type="project" value="TreeGrafter"/>
</dbReference>
<gene>
    <name evidence="9" type="ORF">T440DRAFT_427165</name>
</gene>
<evidence type="ECO:0000256" key="8">
    <source>
        <dbReference type="SAM" id="MobiDB-lite"/>
    </source>
</evidence>
<evidence type="ECO:0000256" key="1">
    <source>
        <dbReference type="ARBA" id="ARBA00004173"/>
    </source>
</evidence>
<keyword evidence="2 7" id="KW-0489">Methyltransferase</keyword>
<protein>
    <recommendedName>
        <fullName evidence="7">rRNA adenine N(6)-methyltransferase</fullName>
        <ecNumber evidence="7">2.1.1.-</ecNumber>
    </recommendedName>
</protein>
<dbReference type="OrthoDB" id="16079at2759"/>
<dbReference type="InterPro" id="IPR029063">
    <property type="entry name" value="SAM-dependent_MTases_sf"/>
</dbReference>
<evidence type="ECO:0000256" key="7">
    <source>
        <dbReference type="RuleBase" id="RU362106"/>
    </source>
</evidence>
<organism evidence="9 10">
    <name type="scientific">Plenodomus tracheiphilus IPT5</name>
    <dbReference type="NCBI Taxonomy" id="1408161"/>
    <lineage>
        <taxon>Eukaryota</taxon>
        <taxon>Fungi</taxon>
        <taxon>Dikarya</taxon>
        <taxon>Ascomycota</taxon>
        <taxon>Pezizomycotina</taxon>
        <taxon>Dothideomycetes</taxon>
        <taxon>Pleosporomycetidae</taxon>
        <taxon>Pleosporales</taxon>
        <taxon>Pleosporineae</taxon>
        <taxon>Leptosphaeriaceae</taxon>
        <taxon>Plenodomus</taxon>
    </lineage>
</organism>
<proteinExistence type="inferred from homology"/>
<dbReference type="GO" id="GO:0003723">
    <property type="term" value="F:RNA binding"/>
    <property type="evidence" value="ECO:0007669"/>
    <property type="project" value="UniProtKB-KW"/>
</dbReference>
<evidence type="ECO:0000256" key="2">
    <source>
        <dbReference type="ARBA" id="ARBA00022603"/>
    </source>
</evidence>
<dbReference type="GO" id="GO:0008168">
    <property type="term" value="F:methyltransferase activity"/>
    <property type="evidence" value="ECO:0007669"/>
    <property type="project" value="UniProtKB-KW"/>
</dbReference>
<dbReference type="InterPro" id="IPR023165">
    <property type="entry name" value="rRNA_Ade_diMease-like_C"/>
</dbReference>
<sequence>MFRTHSSLSRVVGRSSAIFVNRSQTRFVSAKPSKDSSRKKGAKSTWTREKLQTSNQFPLTKALNAVIRPTTETEARVKSSARKTVPDTPSNHVRTQVVSPALCDDVIKYIASTLRKHKGCDILDINPGAGLWSQKIHDYLKPRSHVLLEPRYDKFKRFLDPLLTAPKSKYKLVEKDPLDLDTYRVMVSGGVFPHQVVRDPQDIKAQEANNTLLVIGSLVWDPRLPGLGFDSMAKQLFHHFASAAGPNDLFHAFGLVRTLLWVQHEDFGPMVADSISGMYKANRFLELTHNIELVVNAARTERKIGRGSSGREPQYEIESLIGTLKRARTGGFKIPKHRRAGTYDYATEIERLTDGTGNMRVEAMQEYLRKQHLAGKPTTGLLAASYSDSYNEELEVRKKWPDLDLPMLIHGKGQGGRILQRLLVDHPGYETVKALLRKRVIVRSATQTKINVEACADIHDTMYNLEVKALRMEDGPKKDALMKEIEEQDRLWHETFTSISPNHRSAVINEADERISMRTPPHPRIQWDQRRLEPLLMRPDEVWPQNRLSLVSAEPVPKPIMEDIPDYTEWLHDFVFGLFGTPSEPINEALDKMQHGMSNLIKECPSFKDPEKGGRVLMKHFRVRMLTVDMIKELVTAYRNWPFKEPGSDHPKYFRHKGNVGHYSSRGT</sequence>